<evidence type="ECO:0000256" key="3">
    <source>
        <dbReference type="ARBA" id="ARBA00023125"/>
    </source>
</evidence>
<dbReference type="GO" id="GO:0019237">
    <property type="term" value="F:centromeric DNA binding"/>
    <property type="evidence" value="ECO:0007669"/>
    <property type="project" value="InterPro"/>
</dbReference>
<dbReference type="InterPro" id="IPR011051">
    <property type="entry name" value="RmlC_Cupin_sf"/>
</dbReference>
<evidence type="ECO:0000256" key="1">
    <source>
        <dbReference type="ARBA" id="ARBA00004123"/>
    </source>
</evidence>
<gene>
    <name evidence="6" type="ORF">EGW08_018035</name>
</gene>
<organism evidence="6 7">
    <name type="scientific">Elysia chlorotica</name>
    <name type="common">Eastern emerald elysia</name>
    <name type="synonym">Sea slug</name>
    <dbReference type="NCBI Taxonomy" id="188477"/>
    <lineage>
        <taxon>Eukaryota</taxon>
        <taxon>Metazoa</taxon>
        <taxon>Spiralia</taxon>
        <taxon>Lophotrochozoa</taxon>
        <taxon>Mollusca</taxon>
        <taxon>Gastropoda</taxon>
        <taxon>Heterobranchia</taxon>
        <taxon>Euthyneura</taxon>
        <taxon>Panpulmonata</taxon>
        <taxon>Sacoglossa</taxon>
        <taxon>Placobranchoidea</taxon>
        <taxon>Plakobranchidae</taxon>
        <taxon>Elysia</taxon>
    </lineage>
</organism>
<dbReference type="OrthoDB" id="1939643at2759"/>
<dbReference type="GO" id="GO:0051315">
    <property type="term" value="P:attachment of mitotic spindle microtubules to kinetochore"/>
    <property type="evidence" value="ECO:0007669"/>
    <property type="project" value="TreeGrafter"/>
</dbReference>
<dbReference type="PANTHER" id="PTHR16684">
    <property type="entry name" value="CENTROMERE PROTEIN C"/>
    <property type="match status" value="1"/>
</dbReference>
<dbReference type="EMBL" id="RQTK01000855">
    <property type="protein sequence ID" value="RUS74207.1"/>
    <property type="molecule type" value="Genomic_DNA"/>
</dbReference>
<feature type="domain" description="Mif2/CENP-C cupin" evidence="5">
    <location>
        <begin position="103"/>
        <end position="179"/>
    </location>
</feature>
<dbReference type="SUPFAM" id="SSF51182">
    <property type="entry name" value="RmlC-like cupins"/>
    <property type="match status" value="1"/>
</dbReference>
<dbReference type="AlphaFoldDB" id="A0A433SY60"/>
<evidence type="ECO:0000259" key="5">
    <source>
        <dbReference type="Pfam" id="PF11699"/>
    </source>
</evidence>
<feature type="non-terminal residue" evidence="6">
    <location>
        <position position="1"/>
    </location>
</feature>
<proteinExistence type="inferred from homology"/>
<dbReference type="GO" id="GO:0005634">
    <property type="term" value="C:nucleus"/>
    <property type="evidence" value="ECO:0007669"/>
    <property type="project" value="UniProtKB-SubCell"/>
</dbReference>
<sequence length="189" mass="21079">VDAILPSVGEAKIKANEEKRRKKRLKNKLKAMNVPLKPNKRLSSHLNNLSMEVTNADSLPAVNPETQEEVIIEIVSRRSNVCWKGPELEPVQDTDPLAGCVQLQQPSFSTGEVQLRALGKKAHTKTLETLIFTVIIGKVMLTINDTSTMVETGDDFCIPRGSTYGIQNLRRDVARLHFVCLHDNPQDNL</sequence>
<dbReference type="STRING" id="188477.A0A433SY60"/>
<dbReference type="InterPro" id="IPR025974">
    <property type="entry name" value="Mif2/CENP-C_cupin"/>
</dbReference>
<accession>A0A433SY60</accession>
<keyword evidence="3" id="KW-0238">DNA-binding</keyword>
<dbReference type="Proteomes" id="UP000271974">
    <property type="component" value="Unassembled WGS sequence"/>
</dbReference>
<evidence type="ECO:0000256" key="4">
    <source>
        <dbReference type="ARBA" id="ARBA00023242"/>
    </source>
</evidence>
<evidence type="ECO:0000256" key="2">
    <source>
        <dbReference type="ARBA" id="ARBA00010291"/>
    </source>
</evidence>
<evidence type="ECO:0000313" key="7">
    <source>
        <dbReference type="Proteomes" id="UP000271974"/>
    </source>
</evidence>
<dbReference type="Gene3D" id="2.60.120.10">
    <property type="entry name" value="Jelly Rolls"/>
    <property type="match status" value="1"/>
</dbReference>
<dbReference type="GO" id="GO:0051455">
    <property type="term" value="P:spindle attachment to meiosis I kinetochore"/>
    <property type="evidence" value="ECO:0007669"/>
    <property type="project" value="TreeGrafter"/>
</dbReference>
<reference evidence="6 7" key="1">
    <citation type="submission" date="2019-01" db="EMBL/GenBank/DDBJ databases">
        <title>A draft genome assembly of the solar-powered sea slug Elysia chlorotica.</title>
        <authorList>
            <person name="Cai H."/>
            <person name="Li Q."/>
            <person name="Fang X."/>
            <person name="Li J."/>
            <person name="Curtis N.E."/>
            <person name="Altenburger A."/>
            <person name="Shibata T."/>
            <person name="Feng M."/>
            <person name="Maeda T."/>
            <person name="Schwartz J.A."/>
            <person name="Shigenobu S."/>
            <person name="Lundholm N."/>
            <person name="Nishiyama T."/>
            <person name="Yang H."/>
            <person name="Hasebe M."/>
            <person name="Li S."/>
            <person name="Pierce S.K."/>
            <person name="Wang J."/>
        </authorList>
    </citation>
    <scope>NUCLEOTIDE SEQUENCE [LARGE SCALE GENOMIC DNA]</scope>
    <source>
        <strain evidence="6">EC2010</strain>
        <tissue evidence="6">Whole organism of an adult</tissue>
    </source>
</reference>
<dbReference type="InterPro" id="IPR014710">
    <property type="entry name" value="RmlC-like_jellyroll"/>
</dbReference>
<dbReference type="GO" id="GO:0000776">
    <property type="term" value="C:kinetochore"/>
    <property type="evidence" value="ECO:0007669"/>
    <property type="project" value="InterPro"/>
</dbReference>
<dbReference type="Pfam" id="PF11699">
    <property type="entry name" value="CENP-C_C"/>
    <property type="match status" value="1"/>
</dbReference>
<name>A0A433SY60_ELYCH</name>
<dbReference type="PANTHER" id="PTHR16684:SF11">
    <property type="entry name" value="CENTROMERE PROTEIN C"/>
    <property type="match status" value="1"/>
</dbReference>
<dbReference type="InterPro" id="IPR028386">
    <property type="entry name" value="CENP-C/Mif2/cnp3"/>
</dbReference>
<evidence type="ECO:0000313" key="6">
    <source>
        <dbReference type="EMBL" id="RUS74207.1"/>
    </source>
</evidence>
<dbReference type="GO" id="GO:0051382">
    <property type="term" value="P:kinetochore assembly"/>
    <property type="evidence" value="ECO:0007669"/>
    <property type="project" value="InterPro"/>
</dbReference>
<keyword evidence="4" id="KW-0539">Nucleus</keyword>
<protein>
    <recommendedName>
        <fullName evidence="5">Mif2/CENP-C cupin domain-containing protein</fullName>
    </recommendedName>
</protein>
<comment type="caution">
    <text evidence="6">The sequence shown here is derived from an EMBL/GenBank/DDBJ whole genome shotgun (WGS) entry which is preliminary data.</text>
</comment>
<comment type="subcellular location">
    <subcellularLocation>
        <location evidence="1">Nucleus</location>
    </subcellularLocation>
</comment>
<keyword evidence="7" id="KW-1185">Reference proteome</keyword>
<comment type="similarity">
    <text evidence="2">Belongs to the CENP-C/MIF2 family.</text>
</comment>